<protein>
    <submittedName>
        <fullName evidence="4">Voltage-dependent L-type calcium channel subunit beta-2-like</fullName>
    </submittedName>
</protein>
<dbReference type="RefSeq" id="XP_022240751.1">
    <property type="nucleotide sequence ID" value="XM_022385043.1"/>
</dbReference>
<feature type="region of interest" description="Disordered" evidence="1">
    <location>
        <begin position="158"/>
        <end position="205"/>
    </location>
</feature>
<reference evidence="4" key="1">
    <citation type="submission" date="2025-08" db="UniProtKB">
        <authorList>
            <consortium name="RefSeq"/>
        </authorList>
    </citation>
    <scope>IDENTIFICATION</scope>
    <source>
        <tissue evidence="4">Muscle</tissue>
    </source>
</reference>
<dbReference type="Proteomes" id="UP000694941">
    <property type="component" value="Unplaced"/>
</dbReference>
<proteinExistence type="predicted"/>
<accession>A0ABM1SAU6</accession>
<dbReference type="PANTHER" id="PTHR11824">
    <property type="entry name" value="VOLTAGE-DEPENDENT CALCIUM CHANNEL BETA SUBUNIT"/>
    <property type="match status" value="1"/>
</dbReference>
<evidence type="ECO:0000313" key="3">
    <source>
        <dbReference type="Proteomes" id="UP000694941"/>
    </source>
</evidence>
<dbReference type="Pfam" id="PF12052">
    <property type="entry name" value="VGCC_beta4Aa_N"/>
    <property type="match status" value="1"/>
</dbReference>
<organism evidence="3 4">
    <name type="scientific">Limulus polyphemus</name>
    <name type="common">Atlantic horseshoe crab</name>
    <dbReference type="NCBI Taxonomy" id="6850"/>
    <lineage>
        <taxon>Eukaryota</taxon>
        <taxon>Metazoa</taxon>
        <taxon>Ecdysozoa</taxon>
        <taxon>Arthropoda</taxon>
        <taxon>Chelicerata</taxon>
        <taxon>Merostomata</taxon>
        <taxon>Xiphosura</taxon>
        <taxon>Limulidae</taxon>
        <taxon>Limulus</taxon>
    </lineage>
</organism>
<evidence type="ECO:0000259" key="2">
    <source>
        <dbReference type="Pfam" id="PF12052"/>
    </source>
</evidence>
<keyword evidence="3" id="KW-1185">Reference proteome</keyword>
<feature type="compositionally biased region" description="Basic and acidic residues" evidence="1">
    <location>
        <begin position="194"/>
        <end position="205"/>
    </location>
</feature>
<evidence type="ECO:0000256" key="1">
    <source>
        <dbReference type="SAM" id="MobiDB-lite"/>
    </source>
</evidence>
<feature type="compositionally biased region" description="Polar residues" evidence="1">
    <location>
        <begin position="169"/>
        <end position="181"/>
    </location>
</feature>
<gene>
    <name evidence="4" type="primary">LOC111085613</name>
</gene>
<name>A0ABM1SAU6_LIMPO</name>
<dbReference type="InterPro" id="IPR046937">
    <property type="entry name" value="CAB1-4_N_A-dom"/>
</dbReference>
<dbReference type="Gene3D" id="2.30.30.40">
    <property type="entry name" value="SH3 Domains"/>
    <property type="match status" value="1"/>
</dbReference>
<sequence>MEAELSADSSQHQAFPLDELSQVVFKPKHYHLFSQSVSASKRHRHPRRSDGSVSDSSNSIFIKQGSGDSTYSQPSSDLSLDEEREALRRETERQAQAQLEKAKSKPVAFAVRTNIAYDGTLDDDSAVHGCAVSFDAREFLHIKEVNIFKSGFDVEQNYTDSNRGEDSDTTSTLKLGKSNISGHPCKEKKKTFFKKSEEDDRQGSN</sequence>
<dbReference type="InterPro" id="IPR036028">
    <property type="entry name" value="SH3-like_dom_sf"/>
</dbReference>
<feature type="region of interest" description="Disordered" evidence="1">
    <location>
        <begin position="35"/>
        <end position="105"/>
    </location>
</feature>
<feature type="domain" description="Voltage-dependent L-type calcium channel subunit beta-1-4 N-terminal A" evidence="2">
    <location>
        <begin position="65"/>
        <end position="105"/>
    </location>
</feature>
<dbReference type="SUPFAM" id="SSF50044">
    <property type="entry name" value="SH3-domain"/>
    <property type="match status" value="1"/>
</dbReference>
<evidence type="ECO:0000313" key="4">
    <source>
        <dbReference type="RefSeq" id="XP_022240751.1"/>
    </source>
</evidence>
<dbReference type="GeneID" id="111085613"/>